<organism evidence="1 2">
    <name type="scientific">Pedobacter quisquiliarum</name>
    <dbReference type="NCBI Taxonomy" id="1834438"/>
    <lineage>
        <taxon>Bacteria</taxon>
        <taxon>Pseudomonadati</taxon>
        <taxon>Bacteroidota</taxon>
        <taxon>Sphingobacteriia</taxon>
        <taxon>Sphingobacteriales</taxon>
        <taxon>Sphingobacteriaceae</taxon>
        <taxon>Pedobacter</taxon>
    </lineage>
</organism>
<sequence>MSGFLFNLDHTKYENMEPVKNRFETSLAEGIHHQLALLAGNWAGTSRTWFEADVLADESPVSGTITSILGGRFILHQYQSSLAGKPLEGLAIIGYSFPYGRYQTAWVDSFHMGTGIMFSEGAATEKGHSVLGSYGGEGMLEPWGWRTEIEVVDQDHVIITAYNVEPGGAEAKATEINYHRKV</sequence>
<keyword evidence="2" id="KW-1185">Reference proteome</keyword>
<reference evidence="1" key="1">
    <citation type="journal article" date="2014" name="Int. J. Syst. Evol. Microbiol.">
        <title>Complete genome sequence of Corynebacterium casei LMG S-19264T (=DSM 44701T), isolated from a smear-ripened cheese.</title>
        <authorList>
            <consortium name="US DOE Joint Genome Institute (JGI-PGF)"/>
            <person name="Walter F."/>
            <person name="Albersmeier A."/>
            <person name="Kalinowski J."/>
            <person name="Ruckert C."/>
        </authorList>
    </citation>
    <scope>NUCLEOTIDE SEQUENCE</scope>
    <source>
        <strain evidence="1">CGMCC 1.15343</strain>
    </source>
</reference>
<evidence type="ECO:0000313" key="1">
    <source>
        <dbReference type="EMBL" id="GGC52890.1"/>
    </source>
</evidence>
<name>A0A916X7Z3_9SPHI</name>
<dbReference type="InterPro" id="IPR011473">
    <property type="entry name" value="DUF1579"/>
</dbReference>
<evidence type="ECO:0008006" key="3">
    <source>
        <dbReference type="Google" id="ProtNLM"/>
    </source>
</evidence>
<dbReference type="Proteomes" id="UP000651668">
    <property type="component" value="Unassembled WGS sequence"/>
</dbReference>
<dbReference type="EMBL" id="BMIL01000001">
    <property type="protein sequence ID" value="GGC52890.1"/>
    <property type="molecule type" value="Genomic_DNA"/>
</dbReference>
<dbReference type="Pfam" id="PF07617">
    <property type="entry name" value="DUF1579"/>
    <property type="match status" value="1"/>
</dbReference>
<gene>
    <name evidence="1" type="ORF">GCM10011387_03030</name>
</gene>
<dbReference type="AlphaFoldDB" id="A0A916X7Z3"/>
<proteinExistence type="predicted"/>
<evidence type="ECO:0000313" key="2">
    <source>
        <dbReference type="Proteomes" id="UP000651668"/>
    </source>
</evidence>
<accession>A0A916X7Z3</accession>
<comment type="caution">
    <text evidence="1">The sequence shown here is derived from an EMBL/GenBank/DDBJ whole genome shotgun (WGS) entry which is preliminary data.</text>
</comment>
<protein>
    <recommendedName>
        <fullName evidence="3">DUF1579 domain-containing protein</fullName>
    </recommendedName>
</protein>
<reference evidence="1" key="2">
    <citation type="submission" date="2020-09" db="EMBL/GenBank/DDBJ databases">
        <authorList>
            <person name="Sun Q."/>
            <person name="Zhou Y."/>
        </authorList>
    </citation>
    <scope>NUCLEOTIDE SEQUENCE</scope>
    <source>
        <strain evidence="1">CGMCC 1.15343</strain>
    </source>
</reference>